<evidence type="ECO:0000313" key="2">
    <source>
        <dbReference type="Proteomes" id="UP000030063"/>
    </source>
</evidence>
<dbReference type="Proteomes" id="UP000030063">
    <property type="component" value="Unassembled WGS sequence"/>
</dbReference>
<dbReference type="STRING" id="1395571.TMS3_0120535"/>
<proteinExistence type="predicted"/>
<comment type="caution">
    <text evidence="1">The sequence shown here is derived from an EMBL/GenBank/DDBJ whole genome shotgun (WGS) entry which is preliminary data.</text>
</comment>
<evidence type="ECO:0000313" key="1">
    <source>
        <dbReference type="EMBL" id="KFX68132.1"/>
    </source>
</evidence>
<dbReference type="OrthoDB" id="6897613at2"/>
<accession>A0A0A1YEB1</accession>
<protein>
    <submittedName>
        <fullName evidence="1">Uncharacterized protein</fullName>
    </submittedName>
</protein>
<dbReference type="RefSeq" id="WP_025167071.1">
    <property type="nucleotide sequence ID" value="NZ_AWSQ01000008.1"/>
</dbReference>
<gene>
    <name evidence="1" type="ORF">TMS3_0120535</name>
</gene>
<name>A0A0A1YEB1_9PSED</name>
<reference evidence="1 2" key="1">
    <citation type="journal article" date="2014" name="Genome Announc.">
        <title>Draft Genome Sequence of Petroleum Oil-Degrading Marine Bacterium Pseudomonas taeanensis Strain MS-3, Isolated from a Crude Oil-Contaminated Seashore.</title>
        <authorList>
            <person name="Lee S.Y."/>
            <person name="Kim S.H."/>
            <person name="Lee D.G."/>
            <person name="Shin S."/>
            <person name="Yun S.H."/>
            <person name="Choi C.W."/>
            <person name="Chung Y.H."/>
            <person name="Choi J.S."/>
            <person name="Kahng H.Y."/>
            <person name="Kim S.I."/>
        </authorList>
    </citation>
    <scope>NUCLEOTIDE SEQUENCE [LARGE SCALE GENOMIC DNA]</scope>
    <source>
        <strain evidence="1 2">MS-3</strain>
    </source>
</reference>
<organism evidence="1 2">
    <name type="scientific">Pseudomonas taeanensis MS-3</name>
    <dbReference type="NCBI Taxonomy" id="1395571"/>
    <lineage>
        <taxon>Bacteria</taxon>
        <taxon>Pseudomonadati</taxon>
        <taxon>Pseudomonadota</taxon>
        <taxon>Gammaproteobacteria</taxon>
        <taxon>Pseudomonadales</taxon>
        <taxon>Pseudomonadaceae</taxon>
        <taxon>Pseudomonas</taxon>
    </lineage>
</organism>
<dbReference type="AlphaFoldDB" id="A0A0A1YEB1"/>
<keyword evidence="2" id="KW-1185">Reference proteome</keyword>
<sequence length="81" mass="9272">MDPRYHSEEVSNELLLTCSALREVGLDQEADLFREAVFDRQYVDLALQGLRMRVHHASPDDGQSANQAAHRLLERLNRLLA</sequence>
<dbReference type="EMBL" id="AWSQ01000008">
    <property type="protein sequence ID" value="KFX68132.1"/>
    <property type="molecule type" value="Genomic_DNA"/>
</dbReference>